<reference evidence="1 2" key="1">
    <citation type="journal article" date="2012" name="J. Bacteriol.">
        <title>Genome Sequence of "Candidatus Mycoplasma haemolamae" Strain Purdue, a Red Blood Cell Pathogen of Alpacas (Vicugna pacos) and Llamas (Lama glama).</title>
        <authorList>
            <person name="Guimaraes A.M."/>
            <person name="Toth B."/>
            <person name="Santos A.P."/>
            <person name="do Nascimento N.C."/>
            <person name="Kritchevsky J.E."/>
            <person name="Messick J.B."/>
        </authorList>
    </citation>
    <scope>NUCLEOTIDE SEQUENCE [LARGE SCALE GENOMIC DNA]</scope>
    <source>
        <strain evidence="1 2">Purdue</strain>
    </source>
</reference>
<sequence length="60" mass="7317">MWYIGNCLNKTHSEGDIKKMRYWENKKNYRNAPEVTGSNFIWNDLNKYLQRLERGLLTHQ</sequence>
<keyword evidence="2" id="KW-1185">Reference proteome</keyword>
<dbReference type="AlphaFoldDB" id="I7CKR3"/>
<accession>I7CKR3</accession>
<dbReference type="KEGG" id="mhl:MHLP_04370"/>
<evidence type="ECO:0000313" key="1">
    <source>
        <dbReference type="EMBL" id="AFO52454.1"/>
    </source>
</evidence>
<organism evidence="1 2">
    <name type="scientific">Mycoplasma haematolamae (strain Purdue)</name>
    <dbReference type="NCBI Taxonomy" id="1212765"/>
    <lineage>
        <taxon>Bacteria</taxon>
        <taxon>Bacillati</taxon>
        <taxon>Mycoplasmatota</taxon>
        <taxon>Mollicutes</taxon>
        <taxon>Mycoplasmataceae</taxon>
        <taxon>Mycoplasma</taxon>
    </lineage>
</organism>
<dbReference type="PATRIC" id="fig|1212765.3.peg.992"/>
<dbReference type="STRING" id="1212765.MHLP_04370"/>
<dbReference type="Proteomes" id="UP000006502">
    <property type="component" value="Chromosome"/>
</dbReference>
<dbReference type="HOGENOM" id="CLU_2936643_0_0_14"/>
<name>I7CKR3_MYCHA</name>
<gene>
    <name evidence="1" type="ordered locus">MHLP_04370</name>
</gene>
<protein>
    <submittedName>
        <fullName evidence="1">Uncharacterized protein</fullName>
    </submittedName>
</protein>
<reference evidence="2" key="2">
    <citation type="submission" date="2012-07" db="EMBL/GenBank/DDBJ databases">
        <title>Complete genome sequence of 'Candidatus Mycoplasma haemolamae'.</title>
        <authorList>
            <person name="Guimaraes A.M.S."/>
            <person name="Toth B."/>
            <person name="Santos A.P."/>
            <person name="Nascimento N.C."/>
            <person name="Sojka J.E."/>
            <person name="Messick J.B."/>
        </authorList>
    </citation>
    <scope>NUCLEOTIDE SEQUENCE [LARGE SCALE GENOMIC DNA]</scope>
    <source>
        <strain evidence="2">Purdue</strain>
    </source>
</reference>
<evidence type="ECO:0000313" key="2">
    <source>
        <dbReference type="Proteomes" id="UP000006502"/>
    </source>
</evidence>
<proteinExistence type="predicted"/>
<dbReference type="EMBL" id="CP003731">
    <property type="protein sequence ID" value="AFO52454.1"/>
    <property type="molecule type" value="Genomic_DNA"/>
</dbReference>